<comment type="subunit">
    <text evidence="5">Part of the 50S ribosomal subunit; part of the 5S rRNA/L5/L18/L25 subcomplex. Contacts the 5S rRNA. Binds to the 5S rRNA independently of L5 and L18.</text>
</comment>
<dbReference type="InterPro" id="IPR001021">
    <property type="entry name" value="Ribosomal_bL25_long"/>
</dbReference>
<dbReference type="SUPFAM" id="SSF50715">
    <property type="entry name" value="Ribosomal protein L25-like"/>
    <property type="match status" value="1"/>
</dbReference>
<evidence type="ECO:0000256" key="4">
    <source>
        <dbReference type="ARBA" id="ARBA00023274"/>
    </source>
</evidence>
<sequence>MKTFQLNAEPRTDLGKKAAKALRNEKKIPVVLNGGKLIQFEQNEKGEWVYNGKLEAGEKAVMTTAAGKGVITTDLVVKFNDVRKLVYTPEIYVVDLTFNGETHKAVLKDIQFHPLTDDILHMDFLEVNDQKPVVVEVPVHVTGHAAGVKAGGKLYLNMKRVKVKGIYTNIPESLDVNVDALTIGKAIKVGDLKFDNFELVSAKDLVITGVRATRNAATDDATATAEGAEGEEGAAATGAAAE</sequence>
<dbReference type="GO" id="GO:0003735">
    <property type="term" value="F:structural constituent of ribosome"/>
    <property type="evidence" value="ECO:0007669"/>
    <property type="project" value="InterPro"/>
</dbReference>
<comment type="similarity">
    <text evidence="5">Belongs to the bacterial ribosomal protein bL25 family. CTC subfamily.</text>
</comment>
<dbReference type="GO" id="GO:0006412">
    <property type="term" value="P:translation"/>
    <property type="evidence" value="ECO:0007669"/>
    <property type="project" value="UniProtKB-UniRule"/>
</dbReference>
<dbReference type="GO" id="GO:0022625">
    <property type="term" value="C:cytosolic large ribosomal subunit"/>
    <property type="evidence" value="ECO:0007669"/>
    <property type="project" value="TreeGrafter"/>
</dbReference>
<evidence type="ECO:0000256" key="1">
    <source>
        <dbReference type="ARBA" id="ARBA00022730"/>
    </source>
</evidence>
<evidence type="ECO:0000256" key="3">
    <source>
        <dbReference type="ARBA" id="ARBA00022980"/>
    </source>
</evidence>
<keyword evidence="1 5" id="KW-0699">rRNA-binding</keyword>
<dbReference type="CDD" id="cd00495">
    <property type="entry name" value="Ribosomal_L25_TL5_CTC"/>
    <property type="match status" value="1"/>
</dbReference>
<evidence type="ECO:0000259" key="8">
    <source>
        <dbReference type="Pfam" id="PF14693"/>
    </source>
</evidence>
<evidence type="ECO:0000256" key="5">
    <source>
        <dbReference type="HAMAP-Rule" id="MF_01334"/>
    </source>
</evidence>
<feature type="region of interest" description="Disordered" evidence="6">
    <location>
        <begin position="218"/>
        <end position="242"/>
    </location>
</feature>
<dbReference type="InterPro" id="IPR020930">
    <property type="entry name" value="Ribosomal_uL5_bac-type"/>
</dbReference>
<dbReference type="Proteomes" id="UP000483362">
    <property type="component" value="Unassembled WGS sequence"/>
</dbReference>
<evidence type="ECO:0000259" key="7">
    <source>
        <dbReference type="Pfam" id="PF01386"/>
    </source>
</evidence>
<dbReference type="Pfam" id="PF14693">
    <property type="entry name" value="Ribosomal_TL5_C"/>
    <property type="match status" value="1"/>
</dbReference>
<dbReference type="RefSeq" id="WP_154326413.1">
    <property type="nucleotide sequence ID" value="NZ_CP045696.1"/>
</dbReference>
<dbReference type="Gene3D" id="2.40.240.10">
    <property type="entry name" value="Ribosomal Protein L25, Chain P"/>
    <property type="match status" value="1"/>
</dbReference>
<accession>A0A6L5XEL7</accession>
<proteinExistence type="inferred from homology"/>
<feature type="domain" description="Large ribosomal subunit protein bL25 L25" evidence="7">
    <location>
        <begin position="67"/>
        <end position="124"/>
    </location>
</feature>
<dbReference type="InterPro" id="IPR020057">
    <property type="entry name" value="Ribosomal_bL25_b-dom"/>
</dbReference>
<gene>
    <name evidence="5" type="primary">rplY</name>
    <name evidence="5" type="synonym">ctc</name>
    <name evidence="9" type="ORF">FYJ29_08740</name>
</gene>
<dbReference type="EMBL" id="VULT01000013">
    <property type="protein sequence ID" value="MSS17838.1"/>
    <property type="molecule type" value="Genomic_DNA"/>
</dbReference>
<dbReference type="PANTHER" id="PTHR33284:SF1">
    <property type="entry name" value="RIBOSOMAL PROTEIN L25_GLN-TRNA SYNTHETASE, ANTI-CODON-BINDING DOMAIN-CONTAINING PROTEIN"/>
    <property type="match status" value="1"/>
</dbReference>
<comment type="function">
    <text evidence="5">This is one of the proteins that binds to the 5S RNA in the ribosome where it forms part of the central protuberance.</text>
</comment>
<dbReference type="InterPro" id="IPR011035">
    <property type="entry name" value="Ribosomal_bL25/Gln-tRNA_synth"/>
</dbReference>
<keyword evidence="3 5" id="KW-0689">Ribosomal protein</keyword>
<dbReference type="HAMAP" id="MF_01334">
    <property type="entry name" value="Ribosomal_bL25_CTC"/>
    <property type="match status" value="1"/>
</dbReference>
<feature type="domain" description="Large ribosomal subunit protein bL25 L25" evidence="7">
    <location>
        <begin position="6"/>
        <end position="39"/>
    </location>
</feature>
<evidence type="ECO:0000313" key="10">
    <source>
        <dbReference type="Proteomes" id="UP000483362"/>
    </source>
</evidence>
<organism evidence="9 10">
    <name type="scientific">Sodaliphilus pleomorphus</name>
    <dbReference type="NCBI Taxonomy" id="2606626"/>
    <lineage>
        <taxon>Bacteria</taxon>
        <taxon>Pseudomonadati</taxon>
        <taxon>Bacteroidota</taxon>
        <taxon>Bacteroidia</taxon>
        <taxon>Bacteroidales</taxon>
        <taxon>Muribaculaceae</taxon>
        <taxon>Sodaliphilus</taxon>
    </lineage>
</organism>
<reference evidence="9 10" key="1">
    <citation type="submission" date="2019-08" db="EMBL/GenBank/DDBJ databases">
        <title>In-depth cultivation of the pig gut microbiome towards novel bacterial diversity and tailored functional studies.</title>
        <authorList>
            <person name="Wylensek D."/>
            <person name="Hitch T.C.A."/>
            <person name="Clavel T."/>
        </authorList>
    </citation>
    <scope>NUCLEOTIDE SEQUENCE [LARGE SCALE GENOMIC DNA]</scope>
    <source>
        <strain evidence="9 10">Oil-RF-744-WCA-WT-10</strain>
    </source>
</reference>
<comment type="caution">
    <text evidence="9">The sequence shown here is derived from an EMBL/GenBank/DDBJ whole genome shotgun (WGS) entry which is preliminary data.</text>
</comment>
<keyword evidence="4 5" id="KW-0687">Ribonucleoprotein</keyword>
<name>A0A6L5XEL7_9BACT</name>
<evidence type="ECO:0000313" key="9">
    <source>
        <dbReference type="EMBL" id="MSS17838.1"/>
    </source>
</evidence>
<evidence type="ECO:0000256" key="6">
    <source>
        <dbReference type="SAM" id="MobiDB-lite"/>
    </source>
</evidence>
<protein>
    <recommendedName>
        <fullName evidence="5">Large ribosomal subunit protein bL25</fullName>
    </recommendedName>
    <alternativeName>
        <fullName evidence="5">General stress protein CTC</fullName>
    </alternativeName>
</protein>
<evidence type="ECO:0000256" key="2">
    <source>
        <dbReference type="ARBA" id="ARBA00022884"/>
    </source>
</evidence>
<feature type="domain" description="Large ribosomal subunit protein bL25 beta" evidence="8">
    <location>
        <begin position="133"/>
        <end position="213"/>
    </location>
</feature>
<dbReference type="InterPro" id="IPR037121">
    <property type="entry name" value="Ribosomal_bL25_C"/>
</dbReference>
<dbReference type="PANTHER" id="PTHR33284">
    <property type="entry name" value="RIBOSOMAL PROTEIN L25/GLN-TRNA SYNTHETASE, ANTI-CODON-BINDING DOMAIN-CONTAINING PROTEIN"/>
    <property type="match status" value="1"/>
</dbReference>
<keyword evidence="2 5" id="KW-0694">RNA-binding</keyword>
<dbReference type="GO" id="GO:0008097">
    <property type="term" value="F:5S rRNA binding"/>
    <property type="evidence" value="ECO:0007669"/>
    <property type="project" value="InterPro"/>
</dbReference>
<dbReference type="InterPro" id="IPR020056">
    <property type="entry name" value="Rbsml_bL25/Gln-tRNA_synth_N"/>
</dbReference>
<dbReference type="InterPro" id="IPR029751">
    <property type="entry name" value="Ribosomal_L25_dom"/>
</dbReference>
<keyword evidence="10" id="KW-1185">Reference proteome</keyword>
<dbReference type="AlphaFoldDB" id="A0A6L5XEL7"/>
<dbReference type="Gene3D" id="2.170.120.20">
    <property type="entry name" value="Ribosomal protein L25, beta domain"/>
    <property type="match status" value="1"/>
</dbReference>
<dbReference type="Pfam" id="PF01386">
    <property type="entry name" value="Ribosomal_L25p"/>
    <property type="match status" value="2"/>
</dbReference>
<dbReference type="NCBIfam" id="TIGR00731">
    <property type="entry name" value="bL25_bact_ctc"/>
    <property type="match status" value="1"/>
</dbReference>